<feature type="compositionally biased region" description="Basic and acidic residues" evidence="1">
    <location>
        <begin position="56"/>
        <end position="92"/>
    </location>
</feature>
<comment type="caution">
    <text evidence="2">The sequence shown here is derived from an EMBL/GenBank/DDBJ whole genome shotgun (WGS) entry which is preliminary data.</text>
</comment>
<sequence>MAFDQKKYKELFETRFGKGSFDAGLANAREIGKLKAQAEFAKKDYLTQANAALKKKREDEEYERKYGMSKEQYEAVKKEKDKIRAQQKKAEQQGRGGHLPSRDQMLKESKANEKNEGFSPYSKDVEKKTLITDPSKLTPFAKQKLGFESSWDEKPKKKEKSTLTKAKDGLFKALDIIDRPGDAALTGLKKLVTGGNVLEGIKKGFGEGKETTGKDLNKTLGFDPKKNTASKVTADLLGRGLLSKVPGGEFLPLLGAKPSKVGEEAVGFATEATLDPLNLLGTGLITKGVKSLGKAAKVTSKAAKLTKGAEKVIEAKKVLELPPPQLQLPPPEEVKPSLDALFKIGKKPEGLKSPIPILPDVVRSAINESKLEKGGVHFGYSGRNEPKPRINLPEINVSKGDKEALGRQADNILERVGKVQNKPTNHYEKRLLEVQEQMKKIHDTRKHRIYLPELSVDELYSMVRKESDPKTFDELVKLNELEVNFNKNNPVQGPREPNLKDSLNQDSRIADAVKALFPPKRPEPKVSRPATLDEMVEHLEGMAPPKQAPLEPKPLEFRREQGFNPEVTTKGRNPLQSEFEQAIESVKKNLQAVYKGKTDEELRQMAINALNGTEDTPKWKPAELNRIEKQISKLQSILEASPDKSKAIRPEIQALEEQREFLLKLNLQLFSENLKVTPTQAKSLDELIPKLKPKGKAEGAFEDLPDLKEKPLREYESITPRTAEDEEFGVVRANDPIWNVKLNPSKLKDINGIQGYMSDIYRNTRDVFGNKFSEIKKALLDPFDNAKKEYVELQENWLNRLNDEIVKGLGISKGSKLSKLVQDYGEKTITLDQLKQAAPKDWEKVVKADEWFRKAYDSLIDEVNASRAAIYPTNSDKLVPKRNDYYRHFRELNGFEGIKNLFDTPAGIDPQLVGTSDFTNPSSRWASFMQKRGLGPYKSDAVGGFLNYLPSASYAIKIDPHIPRFKEFSRSLKGLTGGTKNLNHYIEFIEDFTRDLAGKTNFLDRPVQKILGRKTFGALQWLNSRVKKNAVLGNLGSTLAQVANIPNGIAFAKHHSVPGAIKTLKSLIIQNKEAAQSGFLKERFSHDMYGKFNTRWIDQPEKFAGWVMSTADRIGTTFIWNAAYQKGLAKKVADPIKYADDATRNLVGGRGIGEVPLAQKSKVFQFIAPFQLEVSNLWHVQRDFIKEKDFGALVTLYLGSWVLNKGMEEVRGSGVTFDPIDALYDAFTEEDLSGWERTGRVGGEVLSNVPLGQTLANFYPEYGTKNLPTREEFFGDKDPNRFGAGLLVAKGFQDPVYKLFPPFGGSQIQKTVKGTGALKNEGVYNKDESKLKYPVSNDPLNSAKGILFGQGAFRESKEYYDNDRRPLGEKQTQQYKNIKDSGGNGAAYYEYLIKQREISSIKDKIKEIQKDSSLSHQEKQVQMLELYQKLGALSQQ</sequence>
<feature type="region of interest" description="Disordered" evidence="1">
    <location>
        <begin position="52"/>
        <end position="126"/>
    </location>
</feature>
<gene>
    <name evidence="2" type="ORF">DRW41_21985</name>
</gene>
<evidence type="ECO:0000256" key="1">
    <source>
        <dbReference type="SAM" id="MobiDB-lite"/>
    </source>
</evidence>
<dbReference type="EMBL" id="QNQT01000020">
    <property type="protein sequence ID" value="RDU34698.1"/>
    <property type="molecule type" value="Genomic_DNA"/>
</dbReference>
<accession>A0A3D8GJV6</accession>
<evidence type="ECO:0000313" key="2">
    <source>
        <dbReference type="EMBL" id="RDU34698.1"/>
    </source>
</evidence>
<organism evidence="2 3">
    <name type="scientific">Neobacillus piezotolerans</name>
    <dbReference type="NCBI Taxonomy" id="2259171"/>
    <lineage>
        <taxon>Bacteria</taxon>
        <taxon>Bacillati</taxon>
        <taxon>Bacillota</taxon>
        <taxon>Bacilli</taxon>
        <taxon>Bacillales</taxon>
        <taxon>Bacillaceae</taxon>
        <taxon>Neobacillus</taxon>
    </lineage>
</organism>
<dbReference type="RefSeq" id="WP_142752262.1">
    <property type="nucleotide sequence ID" value="NZ_QNQT01000020.1"/>
</dbReference>
<feature type="compositionally biased region" description="Basic and acidic residues" evidence="1">
    <location>
        <begin position="100"/>
        <end position="116"/>
    </location>
</feature>
<evidence type="ECO:0000313" key="3">
    <source>
        <dbReference type="Proteomes" id="UP000257144"/>
    </source>
</evidence>
<dbReference type="Proteomes" id="UP000257144">
    <property type="component" value="Unassembled WGS sequence"/>
</dbReference>
<protein>
    <recommendedName>
        <fullName evidence="4">Large polyvalent protein associated domain-containing protein</fullName>
    </recommendedName>
</protein>
<dbReference type="OrthoDB" id="2088498at2"/>
<keyword evidence="3" id="KW-1185">Reference proteome</keyword>
<proteinExistence type="predicted"/>
<evidence type="ECO:0008006" key="4">
    <source>
        <dbReference type="Google" id="ProtNLM"/>
    </source>
</evidence>
<reference evidence="2 3" key="1">
    <citation type="submission" date="2018-07" db="EMBL/GenBank/DDBJ databases">
        <title>Bacillus sp. YLB-04 draft genome sequence.</title>
        <authorList>
            <person name="Yu L."/>
            <person name="Tang X."/>
        </authorList>
    </citation>
    <scope>NUCLEOTIDE SEQUENCE [LARGE SCALE GENOMIC DNA]</scope>
    <source>
        <strain evidence="2 3">YLB-04</strain>
    </source>
</reference>
<name>A0A3D8GJV6_9BACI</name>